<keyword evidence="5" id="KW-0119">Carbohydrate metabolism</keyword>
<evidence type="ECO:0000313" key="7">
    <source>
        <dbReference type="Proteomes" id="UP001596512"/>
    </source>
</evidence>
<keyword evidence="7" id="KW-1185">Reference proteome</keyword>
<dbReference type="NCBIfam" id="TIGR01182">
    <property type="entry name" value="eda"/>
    <property type="match status" value="1"/>
</dbReference>
<dbReference type="Pfam" id="PF01081">
    <property type="entry name" value="Aldolase"/>
    <property type="match status" value="1"/>
</dbReference>
<evidence type="ECO:0000256" key="2">
    <source>
        <dbReference type="ARBA" id="ARBA00006906"/>
    </source>
</evidence>
<evidence type="ECO:0000256" key="5">
    <source>
        <dbReference type="ARBA" id="ARBA00023277"/>
    </source>
</evidence>
<dbReference type="Proteomes" id="UP001596512">
    <property type="component" value="Unassembled WGS sequence"/>
</dbReference>
<dbReference type="InterPro" id="IPR000887">
    <property type="entry name" value="Aldlse_KDPG_KHG"/>
</dbReference>
<evidence type="ECO:0000313" key="6">
    <source>
        <dbReference type="EMBL" id="MFC7615734.1"/>
    </source>
</evidence>
<dbReference type="PANTHER" id="PTHR30246:SF1">
    <property type="entry name" value="2-DEHYDRO-3-DEOXY-6-PHOSPHOGALACTONATE ALDOLASE-RELATED"/>
    <property type="match status" value="1"/>
</dbReference>
<dbReference type="Gene3D" id="3.20.20.70">
    <property type="entry name" value="Aldolase class I"/>
    <property type="match status" value="1"/>
</dbReference>
<gene>
    <name evidence="6" type="ORF">ACFQV2_21805</name>
</gene>
<proteinExistence type="inferred from homology"/>
<keyword evidence="4" id="KW-0456">Lyase</keyword>
<comment type="caution">
    <text evidence="6">The sequence shown here is derived from an EMBL/GenBank/DDBJ whole genome shotgun (WGS) entry which is preliminary data.</text>
</comment>
<dbReference type="CDD" id="cd00452">
    <property type="entry name" value="KDPG_aldolase"/>
    <property type="match status" value="1"/>
</dbReference>
<dbReference type="InterPro" id="IPR031338">
    <property type="entry name" value="KDPG/KHG_AS_2"/>
</dbReference>
<sequence>MRSWEATAAIAAAKVVAILRCDGPERAVAVGEEIVRAGLPVVEVSLTTPDALTAIRELTRTDGLIGAGTVLDAASARAAILAGARFLVSPAVIPEVISTGNRYGVPVLPGAQTPTEIVRALELGAALVKLFPADHLGPGFLRGVAAAIPQAAFVPTGGISAANAREWLAAGAVALGVGGALTGDTPGRAAEALREAVAA</sequence>
<comment type="subunit">
    <text evidence="3">Homotrimer.</text>
</comment>
<reference evidence="7" key="1">
    <citation type="journal article" date="2019" name="Int. J. Syst. Evol. Microbiol.">
        <title>The Global Catalogue of Microorganisms (GCM) 10K type strain sequencing project: providing services to taxonomists for standard genome sequencing and annotation.</title>
        <authorList>
            <consortium name="The Broad Institute Genomics Platform"/>
            <consortium name="The Broad Institute Genome Sequencing Center for Infectious Disease"/>
            <person name="Wu L."/>
            <person name="Ma J."/>
        </authorList>
    </citation>
    <scope>NUCLEOTIDE SEQUENCE [LARGE SCALE GENOMIC DNA]</scope>
    <source>
        <strain evidence="7">JCM 17695</strain>
    </source>
</reference>
<evidence type="ECO:0000256" key="3">
    <source>
        <dbReference type="ARBA" id="ARBA00011233"/>
    </source>
</evidence>
<comment type="pathway">
    <text evidence="1">Carbohydrate acid metabolism.</text>
</comment>
<evidence type="ECO:0000256" key="4">
    <source>
        <dbReference type="ARBA" id="ARBA00023239"/>
    </source>
</evidence>
<comment type="similarity">
    <text evidence="2">Belongs to the KHG/KDPG aldolase family.</text>
</comment>
<dbReference type="InterPro" id="IPR013785">
    <property type="entry name" value="Aldolase_TIM"/>
</dbReference>
<dbReference type="SUPFAM" id="SSF51569">
    <property type="entry name" value="Aldolase"/>
    <property type="match status" value="1"/>
</dbReference>
<name>A0ABW2TRC8_9PSEU</name>
<protein>
    <submittedName>
        <fullName evidence="6">Bifunctional 4-hydroxy-2-oxoglutarate aldolase/2-dehydro-3-deoxy-phosphogluconate aldolase</fullName>
    </submittedName>
</protein>
<dbReference type="PANTHER" id="PTHR30246">
    <property type="entry name" value="2-KETO-3-DEOXY-6-PHOSPHOGLUCONATE ALDOLASE"/>
    <property type="match status" value="1"/>
</dbReference>
<accession>A0ABW2TRC8</accession>
<dbReference type="PROSITE" id="PS00160">
    <property type="entry name" value="ALDOLASE_KDPG_KHG_2"/>
    <property type="match status" value="1"/>
</dbReference>
<dbReference type="EMBL" id="JBHTEY010000004">
    <property type="protein sequence ID" value="MFC7615734.1"/>
    <property type="molecule type" value="Genomic_DNA"/>
</dbReference>
<evidence type="ECO:0000256" key="1">
    <source>
        <dbReference type="ARBA" id="ARBA00004761"/>
    </source>
</evidence>
<organism evidence="6 7">
    <name type="scientific">Actinokineospora soli</name>
    <dbReference type="NCBI Taxonomy" id="1048753"/>
    <lineage>
        <taxon>Bacteria</taxon>
        <taxon>Bacillati</taxon>
        <taxon>Actinomycetota</taxon>
        <taxon>Actinomycetes</taxon>
        <taxon>Pseudonocardiales</taxon>
        <taxon>Pseudonocardiaceae</taxon>
        <taxon>Actinokineospora</taxon>
    </lineage>
</organism>